<dbReference type="InterPro" id="IPR007110">
    <property type="entry name" value="Ig-like_dom"/>
</dbReference>
<feature type="region of interest" description="Disordered" evidence="1">
    <location>
        <begin position="111"/>
        <end position="137"/>
    </location>
</feature>
<evidence type="ECO:0000259" key="3">
    <source>
        <dbReference type="PROSITE" id="PS50835"/>
    </source>
</evidence>
<dbReference type="Gene3D" id="2.60.40.2880">
    <property type="entry name" value="MmpS1-5, C-terminal soluble domain"/>
    <property type="match status" value="1"/>
</dbReference>
<dbReference type="RefSeq" id="WP_348953465.1">
    <property type="nucleotide sequence ID" value="NZ_JBDZYD010000008.1"/>
</dbReference>
<feature type="domain" description="Ig-like" evidence="3">
    <location>
        <begin position="28"/>
        <end position="137"/>
    </location>
</feature>
<dbReference type="Proteomes" id="UP001440984">
    <property type="component" value="Unassembled WGS sequence"/>
</dbReference>
<proteinExistence type="predicted"/>
<feature type="region of interest" description="Disordered" evidence="1">
    <location>
        <begin position="19"/>
        <end position="45"/>
    </location>
</feature>
<evidence type="ECO:0000256" key="1">
    <source>
        <dbReference type="SAM" id="MobiDB-lite"/>
    </source>
</evidence>
<feature type="chain" id="PRO_5046592497" description="Ig-like domain-containing protein" evidence="2">
    <location>
        <begin position="21"/>
        <end position="137"/>
    </location>
</feature>
<sequence length="137" mass="13969">MTRVTVLLAAALLTAGCSTTGGTPSPAPATTTSASSPASSPAGEPHRLVFAVTGTAVITTLTCTIDGKATEEKNVKLPWNRTFTFPPHTGKHTYDVVLKYTNGDVSATATIDGQPWGSSRGSGDGPSTLSLNGDFSD</sequence>
<comment type="caution">
    <text evidence="4">The sequence shown here is derived from an EMBL/GenBank/DDBJ whole genome shotgun (WGS) entry which is preliminary data.</text>
</comment>
<evidence type="ECO:0000313" key="5">
    <source>
        <dbReference type="Proteomes" id="UP001440984"/>
    </source>
</evidence>
<evidence type="ECO:0000313" key="4">
    <source>
        <dbReference type="EMBL" id="MEQ0562070.1"/>
    </source>
</evidence>
<dbReference type="InterPro" id="IPR038468">
    <property type="entry name" value="MmpS_C"/>
</dbReference>
<name>A0ABV0LID8_9PSEU</name>
<organism evidence="4 5">
    <name type="scientific">Amycolatopsis melonis</name>
    <dbReference type="NCBI Taxonomy" id="3156488"/>
    <lineage>
        <taxon>Bacteria</taxon>
        <taxon>Bacillati</taxon>
        <taxon>Actinomycetota</taxon>
        <taxon>Actinomycetes</taxon>
        <taxon>Pseudonocardiales</taxon>
        <taxon>Pseudonocardiaceae</taxon>
        <taxon>Amycolatopsis</taxon>
    </lineage>
</organism>
<keyword evidence="2" id="KW-0732">Signal</keyword>
<feature type="compositionally biased region" description="Low complexity" evidence="1">
    <location>
        <begin position="19"/>
        <end position="43"/>
    </location>
</feature>
<evidence type="ECO:0000256" key="2">
    <source>
        <dbReference type="SAM" id="SignalP"/>
    </source>
</evidence>
<gene>
    <name evidence="4" type="ORF">ABJI51_23545</name>
</gene>
<feature type="signal peptide" evidence="2">
    <location>
        <begin position="1"/>
        <end position="20"/>
    </location>
</feature>
<keyword evidence="5" id="KW-1185">Reference proteome</keyword>
<dbReference type="PROSITE" id="PS50835">
    <property type="entry name" value="IG_LIKE"/>
    <property type="match status" value="1"/>
</dbReference>
<accession>A0ABV0LID8</accession>
<reference evidence="4 5" key="1">
    <citation type="submission" date="2024-05" db="EMBL/GenBank/DDBJ databases">
        <authorList>
            <person name="Zhao H."/>
            <person name="Xu Y."/>
            <person name="Lin S."/>
            <person name="Spain J.C."/>
            <person name="Zhou N.-Y."/>
        </authorList>
    </citation>
    <scope>NUCLEOTIDE SEQUENCE [LARGE SCALE GENOMIC DNA]</scope>
    <source>
        <strain evidence="4 5">NEAU-NG30</strain>
    </source>
</reference>
<dbReference type="PROSITE" id="PS51257">
    <property type="entry name" value="PROKAR_LIPOPROTEIN"/>
    <property type="match status" value="1"/>
</dbReference>
<dbReference type="EMBL" id="JBDZYD010000008">
    <property type="protein sequence ID" value="MEQ0562070.1"/>
    <property type="molecule type" value="Genomic_DNA"/>
</dbReference>
<protein>
    <recommendedName>
        <fullName evidence="3">Ig-like domain-containing protein</fullName>
    </recommendedName>
</protein>